<dbReference type="InterPro" id="IPR000477">
    <property type="entry name" value="RT_dom"/>
</dbReference>
<dbReference type="PANTHER" id="PTHR46890:SF48">
    <property type="entry name" value="RNA-DIRECTED DNA POLYMERASE"/>
    <property type="match status" value="1"/>
</dbReference>
<accession>A0AAV0ZHM9</accession>
<dbReference type="Proteomes" id="UP001157006">
    <property type="component" value="Chromosome 2"/>
</dbReference>
<dbReference type="InterPro" id="IPR052343">
    <property type="entry name" value="Retrotransposon-Effector_Assoc"/>
</dbReference>
<sequence length="155" mass="17997">MHLLNASGLYGLPTLCKNSSTPNDFRSISLCNMVMKLVTKTIANRYKGRLPDVIDEDQSAFVKEKLITNNALIIMEFFHGMKDKKTCKNRMMALKLDMSKVYDIIEWYFLDGVLKAMGFSKSMMDMIRICLYTVTIVLCDWLHHAKQHKVYKIFQ</sequence>
<gene>
    <name evidence="2" type="ORF">VFH_II072600</name>
</gene>
<dbReference type="PANTHER" id="PTHR46890">
    <property type="entry name" value="NON-LTR RETROLELEMENT REVERSE TRANSCRIPTASE-LIKE PROTEIN-RELATED"/>
    <property type="match status" value="1"/>
</dbReference>
<protein>
    <recommendedName>
        <fullName evidence="1">Reverse transcriptase domain-containing protein</fullName>
    </recommendedName>
</protein>
<evidence type="ECO:0000313" key="2">
    <source>
        <dbReference type="EMBL" id="CAI8597244.1"/>
    </source>
</evidence>
<feature type="domain" description="Reverse transcriptase" evidence="1">
    <location>
        <begin position="19"/>
        <end position="138"/>
    </location>
</feature>
<dbReference type="AlphaFoldDB" id="A0AAV0ZHM9"/>
<organism evidence="2 3">
    <name type="scientific">Vicia faba</name>
    <name type="common">Broad bean</name>
    <name type="synonym">Faba vulgaris</name>
    <dbReference type="NCBI Taxonomy" id="3906"/>
    <lineage>
        <taxon>Eukaryota</taxon>
        <taxon>Viridiplantae</taxon>
        <taxon>Streptophyta</taxon>
        <taxon>Embryophyta</taxon>
        <taxon>Tracheophyta</taxon>
        <taxon>Spermatophyta</taxon>
        <taxon>Magnoliopsida</taxon>
        <taxon>eudicotyledons</taxon>
        <taxon>Gunneridae</taxon>
        <taxon>Pentapetalae</taxon>
        <taxon>rosids</taxon>
        <taxon>fabids</taxon>
        <taxon>Fabales</taxon>
        <taxon>Fabaceae</taxon>
        <taxon>Papilionoideae</taxon>
        <taxon>50 kb inversion clade</taxon>
        <taxon>NPAAA clade</taxon>
        <taxon>Hologalegina</taxon>
        <taxon>IRL clade</taxon>
        <taxon>Fabeae</taxon>
        <taxon>Vicia</taxon>
    </lineage>
</organism>
<reference evidence="2 3" key="1">
    <citation type="submission" date="2023-01" db="EMBL/GenBank/DDBJ databases">
        <authorList>
            <person name="Kreplak J."/>
        </authorList>
    </citation>
    <scope>NUCLEOTIDE SEQUENCE [LARGE SCALE GENOMIC DNA]</scope>
</reference>
<dbReference type="EMBL" id="OX451737">
    <property type="protein sequence ID" value="CAI8597244.1"/>
    <property type="molecule type" value="Genomic_DNA"/>
</dbReference>
<evidence type="ECO:0000313" key="3">
    <source>
        <dbReference type="Proteomes" id="UP001157006"/>
    </source>
</evidence>
<proteinExistence type="predicted"/>
<name>A0AAV0ZHM9_VICFA</name>
<dbReference type="Pfam" id="PF00078">
    <property type="entry name" value="RVT_1"/>
    <property type="match status" value="1"/>
</dbReference>
<evidence type="ECO:0000259" key="1">
    <source>
        <dbReference type="Pfam" id="PF00078"/>
    </source>
</evidence>
<keyword evidence="3" id="KW-1185">Reference proteome</keyword>